<reference evidence="1 2" key="1">
    <citation type="journal article" date="2020" name="Nat. Food">
        <title>A phased Vanilla planifolia genome enables genetic improvement of flavour and production.</title>
        <authorList>
            <person name="Hasing T."/>
            <person name="Tang H."/>
            <person name="Brym M."/>
            <person name="Khazi F."/>
            <person name="Huang T."/>
            <person name="Chambers A.H."/>
        </authorList>
    </citation>
    <scope>NUCLEOTIDE SEQUENCE [LARGE SCALE GENOMIC DNA]</scope>
    <source>
        <tissue evidence="1">Leaf</tissue>
    </source>
</reference>
<organism evidence="1 2">
    <name type="scientific">Vanilla planifolia</name>
    <name type="common">Vanilla</name>
    <dbReference type="NCBI Taxonomy" id="51239"/>
    <lineage>
        <taxon>Eukaryota</taxon>
        <taxon>Viridiplantae</taxon>
        <taxon>Streptophyta</taxon>
        <taxon>Embryophyta</taxon>
        <taxon>Tracheophyta</taxon>
        <taxon>Spermatophyta</taxon>
        <taxon>Magnoliopsida</taxon>
        <taxon>Liliopsida</taxon>
        <taxon>Asparagales</taxon>
        <taxon>Orchidaceae</taxon>
        <taxon>Vanilloideae</taxon>
        <taxon>Vanilleae</taxon>
        <taxon>Vanilla</taxon>
    </lineage>
</organism>
<evidence type="ECO:0000313" key="2">
    <source>
        <dbReference type="Proteomes" id="UP000639772"/>
    </source>
</evidence>
<gene>
    <name evidence="1" type="ORF">HPP92_007246</name>
</gene>
<name>A0A835RQH9_VANPL</name>
<accession>A0A835RQH9</accession>
<dbReference type="OrthoDB" id="1936608at2759"/>
<comment type="caution">
    <text evidence="1">The sequence shown here is derived from an EMBL/GenBank/DDBJ whole genome shotgun (WGS) entry which is preliminary data.</text>
</comment>
<dbReference type="Proteomes" id="UP000639772">
    <property type="component" value="Chromosome 3"/>
</dbReference>
<evidence type="ECO:0008006" key="3">
    <source>
        <dbReference type="Google" id="ProtNLM"/>
    </source>
</evidence>
<dbReference type="AlphaFoldDB" id="A0A835RQH9"/>
<proteinExistence type="predicted"/>
<sequence length="99" mass="10845">MDRSMHHISAVWCTPQWLSSSLGGGSAGALTRMLALALSVLVRDYETKQLLGFRPGQHAPLISHLLYSNDVLLFASATPEAARVVHKIMRDFSKATELP</sequence>
<protein>
    <recommendedName>
        <fullName evidence="3">Reverse transcriptase domain-containing protein</fullName>
    </recommendedName>
</protein>
<evidence type="ECO:0000313" key="1">
    <source>
        <dbReference type="EMBL" id="KAG0490383.1"/>
    </source>
</evidence>
<dbReference type="EMBL" id="JADCNM010000003">
    <property type="protein sequence ID" value="KAG0490383.1"/>
    <property type="molecule type" value="Genomic_DNA"/>
</dbReference>